<gene>
    <name evidence="1" type="ordered locus">PAS_chr1-1_0152</name>
</gene>
<proteinExistence type="predicted"/>
<dbReference type="EMBL" id="FN392319">
    <property type="protein sequence ID" value="CAY67516.1"/>
    <property type="molecule type" value="Genomic_DNA"/>
</dbReference>
<organism evidence="1 2">
    <name type="scientific">Komagataella phaffii (strain GS115 / ATCC 20864)</name>
    <name type="common">Yeast</name>
    <name type="synonym">Pichia pastoris</name>
    <dbReference type="NCBI Taxonomy" id="644223"/>
    <lineage>
        <taxon>Eukaryota</taxon>
        <taxon>Fungi</taxon>
        <taxon>Dikarya</taxon>
        <taxon>Ascomycota</taxon>
        <taxon>Saccharomycotina</taxon>
        <taxon>Pichiomycetes</taxon>
        <taxon>Pichiales</taxon>
        <taxon>Pichiaceae</taxon>
        <taxon>Komagataella</taxon>
    </lineage>
</organism>
<dbReference type="OrthoDB" id="441812at2759"/>
<dbReference type="AlphaFoldDB" id="C4QW93"/>
<dbReference type="InterPro" id="IPR046341">
    <property type="entry name" value="SET_dom_sf"/>
</dbReference>
<dbReference type="RefSeq" id="XP_002489797.1">
    <property type="nucleotide sequence ID" value="XM_002489752.1"/>
</dbReference>
<name>C4QW93_KOMPG</name>
<protein>
    <submittedName>
        <fullName evidence="1">Cytochrome c lysine methyltransferase, trimethylates residue 72 of apo-cytochrome c (Cyc1p)</fullName>
    </submittedName>
</protein>
<dbReference type="GeneID" id="8196656"/>
<accession>C4QW93</accession>
<evidence type="ECO:0000313" key="1">
    <source>
        <dbReference type="EMBL" id="CAY67516.1"/>
    </source>
</evidence>
<keyword evidence="2" id="KW-1185">Reference proteome</keyword>
<keyword evidence="1" id="KW-0808">Transferase</keyword>
<dbReference type="SUPFAM" id="SSF82199">
    <property type="entry name" value="SET domain"/>
    <property type="match status" value="1"/>
</dbReference>
<dbReference type="GO" id="GO:0008168">
    <property type="term" value="F:methyltransferase activity"/>
    <property type="evidence" value="ECO:0007669"/>
    <property type="project" value="UniProtKB-KW"/>
</dbReference>
<keyword evidence="1" id="KW-0489">Methyltransferase</keyword>
<reference evidence="1 2" key="1">
    <citation type="journal article" date="2009" name="Nat. Biotechnol.">
        <title>Genome sequence of the recombinant protein production host Pichia pastoris.</title>
        <authorList>
            <person name="De Schutter K."/>
            <person name="Lin Y.C."/>
            <person name="Tiels P."/>
            <person name="Van Hecke A."/>
            <person name="Glinka S."/>
            <person name="Weber-Lehmann J."/>
            <person name="Rouze P."/>
            <person name="Van de Peer Y."/>
            <person name="Callewaert N."/>
        </authorList>
    </citation>
    <scope>NUCLEOTIDE SEQUENCE [LARGE SCALE GENOMIC DNA]</scope>
    <source>
        <strain evidence="2">GS115 / ATCC 20864</strain>
    </source>
</reference>
<dbReference type="eggNOG" id="ENOG502RXKP">
    <property type="taxonomic scope" value="Eukaryota"/>
</dbReference>
<dbReference type="GO" id="GO:0032259">
    <property type="term" value="P:methylation"/>
    <property type="evidence" value="ECO:0007669"/>
    <property type="project" value="UniProtKB-KW"/>
</dbReference>
<dbReference type="Proteomes" id="UP000000314">
    <property type="component" value="Chromosome 1"/>
</dbReference>
<dbReference type="KEGG" id="ppa:PAS_chr1-1_0152"/>
<dbReference type="InParanoid" id="C4QW93"/>
<sequence>MGEMELSLDVEYPNNLVEIGQSSIDGGGSGIFVNLEKLRQLPPSKTYSLIVVKRSSTISLEECQRVLQSLSETSKSSEIIRHCLLFVHQHLGDQLTETLIVFFYVVGYHCIIELGLDVPQISKFKSYLQVLLNTEVNSIQKDSLEELNAIEPYMSRDFLFQVNLKALKSDYAIYELFIESVEKYGITQDKLSIEQFLQFKAAVKSRTLEIPGKVLDDDQFSISITMVPILDYINHSNSLTNSFFDVNEDNDIVLKFEYSSEAFDGQSSQELFISYLPLEDVGKLFFNSGFIPTDDGYKIIQFPINEIDRQLLIENELPTSYIFLLQIKDNEIVQVTFPFDHLMKEVTNSDLTTYHAIVAQDCTKALEKLPSNVKGNISAYVSFIRKVLQFVSRQKPETFSQFTGPRDESLIQELCSLIWPSTNI</sequence>
<evidence type="ECO:0000313" key="2">
    <source>
        <dbReference type="Proteomes" id="UP000000314"/>
    </source>
</evidence>
<dbReference type="HOGENOM" id="CLU_647431_0_0_1"/>
<dbReference type="Gene3D" id="3.90.1410.10">
    <property type="entry name" value="set domain protein methyltransferase, domain 1"/>
    <property type="match status" value="1"/>
</dbReference>
<dbReference type="STRING" id="644223.C4QW93"/>